<evidence type="ECO:0000313" key="2">
    <source>
        <dbReference type="EMBL" id="SLM38823.1"/>
    </source>
</evidence>
<dbReference type="Pfam" id="PF24864">
    <property type="entry name" value="DUF7730"/>
    <property type="match status" value="1"/>
</dbReference>
<dbReference type="AlphaFoldDB" id="A0A1W5D6S1"/>
<dbReference type="EMBL" id="FWEW01003004">
    <property type="protein sequence ID" value="SLM38823.1"/>
    <property type="molecule type" value="Genomic_DNA"/>
</dbReference>
<name>A0A1W5D6S1_9LECA</name>
<organism evidence="2 3">
    <name type="scientific">Lasallia pustulata</name>
    <dbReference type="NCBI Taxonomy" id="136370"/>
    <lineage>
        <taxon>Eukaryota</taxon>
        <taxon>Fungi</taxon>
        <taxon>Dikarya</taxon>
        <taxon>Ascomycota</taxon>
        <taxon>Pezizomycotina</taxon>
        <taxon>Lecanoromycetes</taxon>
        <taxon>OSLEUM clade</taxon>
        <taxon>Umbilicariomycetidae</taxon>
        <taxon>Umbilicariales</taxon>
        <taxon>Umbilicariaceae</taxon>
        <taxon>Lasallia</taxon>
    </lineage>
</organism>
<keyword evidence="3" id="KW-1185">Reference proteome</keyword>
<sequence>MQALRSRLSDTTISDLPKPKLGFHSIPPELRLEVYRHVFHDPGRRGTRSSHRNLQAQFLRTSRLVYHEGAPLLYSLNAFSISIHPEMITYPGSPHLRRHSALSALARNWSLTIHLLDREQETWAAPEDHHADVIVNTPRLKSHLRNIAFALSAPQSYLEIHIPHPLTHHRALWHPSAGLLEPLKDIHARHCATHFCVMRGPDASERAADLIGRYIITIDNTIMRKEAFNMSAQLLREAKTYARAFFATPSDRVNSAIWTAPGALRDIPQAMDLDELITQRVVCDEPCAEWLWEEAVRLDYRAEVRARLQVALGVLERRFKIIEQARRRMSWRQEPKVQTVVETVRWIRAYARTAFRGFDARTDALDRLFGLIPYLEAFQEPMGARSKKWTESFDVEWEARMRMAYEDRVKTFLPALLVQQLRVSYDDVLRGRLSVEELMDAVEDVKGWCEVQFAVMAEAREYFYLRPLLREWMGELAPNMDWKDEVC</sequence>
<accession>A0A1W5D6S1</accession>
<proteinExistence type="predicted"/>
<dbReference type="InterPro" id="IPR056632">
    <property type="entry name" value="DUF7730"/>
</dbReference>
<evidence type="ECO:0000259" key="1">
    <source>
        <dbReference type="Pfam" id="PF24864"/>
    </source>
</evidence>
<reference evidence="3" key="1">
    <citation type="submission" date="2017-03" db="EMBL/GenBank/DDBJ databases">
        <authorList>
            <person name="Sharma R."/>
            <person name="Thines M."/>
        </authorList>
    </citation>
    <scope>NUCLEOTIDE SEQUENCE [LARGE SCALE GENOMIC DNA]</scope>
</reference>
<dbReference type="Proteomes" id="UP000192927">
    <property type="component" value="Unassembled WGS sequence"/>
</dbReference>
<protein>
    <recommendedName>
        <fullName evidence="1">DUF7730 domain-containing protein</fullName>
    </recommendedName>
</protein>
<feature type="domain" description="DUF7730" evidence="1">
    <location>
        <begin position="53"/>
        <end position="152"/>
    </location>
</feature>
<evidence type="ECO:0000313" key="3">
    <source>
        <dbReference type="Proteomes" id="UP000192927"/>
    </source>
</evidence>